<evidence type="ECO:0000256" key="1">
    <source>
        <dbReference type="SAM" id="Coils"/>
    </source>
</evidence>
<evidence type="ECO:0000256" key="2">
    <source>
        <dbReference type="SAM" id="Phobius"/>
    </source>
</evidence>
<proteinExistence type="predicted"/>
<feature type="transmembrane region" description="Helical" evidence="2">
    <location>
        <begin position="356"/>
        <end position="378"/>
    </location>
</feature>
<keyword evidence="1" id="KW-0175">Coiled coil</keyword>
<feature type="transmembrane region" description="Helical" evidence="2">
    <location>
        <begin position="165"/>
        <end position="185"/>
    </location>
</feature>
<evidence type="ECO:0000313" key="4">
    <source>
        <dbReference type="Proteomes" id="UP000823775"/>
    </source>
</evidence>
<dbReference type="PANTHER" id="PTHR36073">
    <property type="match status" value="1"/>
</dbReference>
<dbReference type="Proteomes" id="UP000823775">
    <property type="component" value="Unassembled WGS sequence"/>
</dbReference>
<keyword evidence="4" id="KW-1185">Reference proteome</keyword>
<dbReference type="PANTHER" id="PTHR36073:SF1">
    <property type="entry name" value="OS01G0962100 PROTEIN"/>
    <property type="match status" value="1"/>
</dbReference>
<evidence type="ECO:0000313" key="3">
    <source>
        <dbReference type="EMBL" id="MCD7469408.1"/>
    </source>
</evidence>
<organism evidence="3 4">
    <name type="scientific">Datura stramonium</name>
    <name type="common">Jimsonweed</name>
    <name type="synonym">Common thornapple</name>
    <dbReference type="NCBI Taxonomy" id="4076"/>
    <lineage>
        <taxon>Eukaryota</taxon>
        <taxon>Viridiplantae</taxon>
        <taxon>Streptophyta</taxon>
        <taxon>Embryophyta</taxon>
        <taxon>Tracheophyta</taxon>
        <taxon>Spermatophyta</taxon>
        <taxon>Magnoliopsida</taxon>
        <taxon>eudicotyledons</taxon>
        <taxon>Gunneridae</taxon>
        <taxon>Pentapetalae</taxon>
        <taxon>asterids</taxon>
        <taxon>lamiids</taxon>
        <taxon>Solanales</taxon>
        <taxon>Solanaceae</taxon>
        <taxon>Solanoideae</taxon>
        <taxon>Datureae</taxon>
        <taxon>Datura</taxon>
    </lineage>
</organism>
<keyword evidence="2" id="KW-0812">Transmembrane</keyword>
<feature type="coiled-coil region" evidence="1">
    <location>
        <begin position="191"/>
        <end position="267"/>
    </location>
</feature>
<reference evidence="3 4" key="1">
    <citation type="journal article" date="2021" name="BMC Genomics">
        <title>Datura genome reveals duplications of psychoactive alkaloid biosynthetic genes and high mutation rate following tissue culture.</title>
        <authorList>
            <person name="Rajewski A."/>
            <person name="Carter-House D."/>
            <person name="Stajich J."/>
            <person name="Litt A."/>
        </authorList>
    </citation>
    <scope>NUCLEOTIDE SEQUENCE [LARGE SCALE GENOMIC DNA]</scope>
    <source>
        <strain evidence="3">AR-01</strain>
    </source>
</reference>
<feature type="transmembrane region" description="Helical" evidence="2">
    <location>
        <begin position="99"/>
        <end position="120"/>
    </location>
</feature>
<name>A0ABS8TE56_DATST</name>
<feature type="transmembrane region" description="Helical" evidence="2">
    <location>
        <begin position="416"/>
        <end position="434"/>
    </location>
</feature>
<dbReference type="EMBL" id="JACEIK010001443">
    <property type="protein sequence ID" value="MCD7469408.1"/>
    <property type="molecule type" value="Genomic_DNA"/>
</dbReference>
<keyword evidence="2" id="KW-1133">Transmembrane helix</keyword>
<protein>
    <submittedName>
        <fullName evidence="3">Uncharacterized protein</fullName>
    </submittedName>
</protein>
<sequence>MSVCKGGCAIPFYSLSIQSFESSLFNTTCPSLEDGQHMSTPHFFIYIFLRPHSSEKDLSSETSVFQLPHSSFEFSITHKVFVVLNISSSSSGLKQAGDIHYYSIYGTHLTAFGSMMVQFLQLVYTVLIKPLSLVKFTCFFGLRTICIVIQTWTELLRAAMGLHASLLWRLIIWAIAILSLPIRGLTALQRERMLEIQLQEMQTELENLVWEMKELEKKRRVAIKDRKIIQVMLAELEDEHDEAIVKIEQLEGQLQDLKVENQRLNEVHGKALSDQKGHFDSQVTQGYSDAIPFWRSSGTQSVAIDQEGMQEDNSKSGSTNHDFMGARSCKDVKQQYAPTTSEDLDTSDVLHQRRDLAVSQTLFSAILSLIVGTIAWKAEDACMPLVLALFAVVGMSLWSVVQFFSTIKNRPASDAVALLSFNWFLLGTLTYPTLPRITPVFAPVLGTLSDRAVELLGF</sequence>
<gene>
    <name evidence="3" type="ORF">HAX54_008453</name>
</gene>
<feature type="transmembrane region" description="Helical" evidence="2">
    <location>
        <begin position="384"/>
        <end position="404"/>
    </location>
</feature>
<keyword evidence="2" id="KW-0472">Membrane</keyword>
<accession>A0ABS8TE56</accession>
<comment type="caution">
    <text evidence="3">The sequence shown here is derived from an EMBL/GenBank/DDBJ whole genome shotgun (WGS) entry which is preliminary data.</text>
</comment>